<reference evidence="1 2" key="1">
    <citation type="journal article" date="2015" name="Genome Announc.">
        <title>Expanding the biotechnology potential of lactobacilli through comparative genomics of 213 strains and associated genera.</title>
        <authorList>
            <person name="Sun Z."/>
            <person name="Harris H.M."/>
            <person name="McCann A."/>
            <person name="Guo C."/>
            <person name="Argimon S."/>
            <person name="Zhang W."/>
            <person name="Yang X."/>
            <person name="Jeffery I.B."/>
            <person name="Cooney J.C."/>
            <person name="Kagawa T.F."/>
            <person name="Liu W."/>
            <person name="Song Y."/>
            <person name="Salvetti E."/>
            <person name="Wrobel A."/>
            <person name="Rasinkangas P."/>
            <person name="Parkhill J."/>
            <person name="Rea M.C."/>
            <person name="O'Sullivan O."/>
            <person name="Ritari J."/>
            <person name="Douillard F.P."/>
            <person name="Paul Ross R."/>
            <person name="Yang R."/>
            <person name="Briner A.E."/>
            <person name="Felis G.E."/>
            <person name="de Vos W.M."/>
            <person name="Barrangou R."/>
            <person name="Klaenhammer T.R."/>
            <person name="Caufield P.W."/>
            <person name="Cui Y."/>
            <person name="Zhang H."/>
            <person name="O'Toole P.W."/>
        </authorList>
    </citation>
    <scope>NUCLEOTIDE SEQUENCE [LARGE SCALE GENOMIC DNA]</scope>
    <source>
        <strain evidence="1 2">DSM 20505</strain>
    </source>
</reference>
<protein>
    <submittedName>
        <fullName evidence="1">Uncharacterized protein</fullName>
    </submittedName>
</protein>
<accession>A0A0R1ZHR2</accession>
<dbReference type="AlphaFoldDB" id="A0A0R1ZHR2"/>
<dbReference type="RefSeq" id="WP_054677020.1">
    <property type="nucleotide sequence ID" value="NZ_AYYO01000055.1"/>
</dbReference>
<evidence type="ECO:0000313" key="2">
    <source>
        <dbReference type="Proteomes" id="UP000051679"/>
    </source>
</evidence>
<dbReference type="STRING" id="1291052.FC18_GL000269"/>
<gene>
    <name evidence="1" type="ORF">FC18_GL000269</name>
</gene>
<dbReference type="OrthoDB" id="48384at2"/>
<keyword evidence="2" id="KW-1185">Reference proteome</keyword>
<dbReference type="InterPro" id="IPR005361">
    <property type="entry name" value="UPF0158"/>
</dbReference>
<name>A0A0R1ZHR2_9LACO</name>
<dbReference type="EMBL" id="AYYO01000055">
    <property type="protein sequence ID" value="KRM54465.1"/>
    <property type="molecule type" value="Genomic_DNA"/>
</dbReference>
<dbReference type="Proteomes" id="UP000051679">
    <property type="component" value="Unassembled WGS sequence"/>
</dbReference>
<dbReference type="Pfam" id="PF03682">
    <property type="entry name" value="UPF0158"/>
    <property type="match status" value="1"/>
</dbReference>
<organism evidence="1 2">
    <name type="scientific">Lacticaseibacillus sharpeae JCM 1186 = DSM 20505</name>
    <dbReference type="NCBI Taxonomy" id="1291052"/>
    <lineage>
        <taxon>Bacteria</taxon>
        <taxon>Bacillati</taxon>
        <taxon>Bacillota</taxon>
        <taxon>Bacilli</taxon>
        <taxon>Lactobacillales</taxon>
        <taxon>Lactobacillaceae</taxon>
        <taxon>Lacticaseibacillus</taxon>
    </lineage>
</organism>
<dbReference type="PATRIC" id="fig|1291052.5.peg.278"/>
<sequence length="139" mass="16242">MAIELEEIVDALSMLDDETTYYYDKQEERVEVVFDFDDGSYAANEDEIDWDDDRYIPLPSSREVDDYEIMAAFAHQLAEPQQQTVATSLQGRGAFRRFRTTLDDLGLTQQWYDFRAAAYRRMAIEWCKTHDVAFVDNVA</sequence>
<proteinExistence type="predicted"/>
<evidence type="ECO:0000313" key="1">
    <source>
        <dbReference type="EMBL" id="KRM54465.1"/>
    </source>
</evidence>
<comment type="caution">
    <text evidence="1">The sequence shown here is derived from an EMBL/GenBank/DDBJ whole genome shotgun (WGS) entry which is preliminary data.</text>
</comment>